<dbReference type="Proteomes" id="UP000823775">
    <property type="component" value="Unassembled WGS sequence"/>
</dbReference>
<feature type="region of interest" description="Disordered" evidence="1">
    <location>
        <begin position="177"/>
        <end position="198"/>
    </location>
</feature>
<accession>A0ABS8V3J4</accession>
<evidence type="ECO:0000256" key="1">
    <source>
        <dbReference type="SAM" id="MobiDB-lite"/>
    </source>
</evidence>
<sequence>MRQQPSPIHLPSTTASLELAQREKQPLEKLSPVIKGISSQPMTVNLLSSEKLQGCDDPFLSPQLIWEEMWYTWMPFPMKAVGERVVEVDVSQSISNPGSKAQPEPIPNGYGVYKVSHTVFDILKQFVMLAALVIVVAEAFKPGGVGAPTSTKNPTTGLPKPFQAHSTLNRHFVRSGDLFKSDSDRTTPAQSAARGGEQRWAITEDTCDGAFSADPGRDAGEIRNSAITAAKGLGCSAAA</sequence>
<organism evidence="2 3">
    <name type="scientific">Datura stramonium</name>
    <name type="common">Jimsonweed</name>
    <name type="synonym">Common thornapple</name>
    <dbReference type="NCBI Taxonomy" id="4076"/>
    <lineage>
        <taxon>Eukaryota</taxon>
        <taxon>Viridiplantae</taxon>
        <taxon>Streptophyta</taxon>
        <taxon>Embryophyta</taxon>
        <taxon>Tracheophyta</taxon>
        <taxon>Spermatophyta</taxon>
        <taxon>Magnoliopsida</taxon>
        <taxon>eudicotyledons</taxon>
        <taxon>Gunneridae</taxon>
        <taxon>Pentapetalae</taxon>
        <taxon>asterids</taxon>
        <taxon>lamiids</taxon>
        <taxon>Solanales</taxon>
        <taxon>Solanaceae</taxon>
        <taxon>Solanoideae</taxon>
        <taxon>Datureae</taxon>
        <taxon>Datura</taxon>
    </lineage>
</organism>
<evidence type="ECO:0000313" key="3">
    <source>
        <dbReference type="Proteomes" id="UP000823775"/>
    </source>
</evidence>
<reference evidence="2 3" key="1">
    <citation type="journal article" date="2021" name="BMC Genomics">
        <title>Datura genome reveals duplications of psychoactive alkaloid biosynthetic genes and high mutation rate following tissue culture.</title>
        <authorList>
            <person name="Rajewski A."/>
            <person name="Carter-House D."/>
            <person name="Stajich J."/>
            <person name="Litt A."/>
        </authorList>
    </citation>
    <scope>NUCLEOTIDE SEQUENCE [LARGE SCALE GENOMIC DNA]</scope>
    <source>
        <strain evidence="2">AR-01</strain>
    </source>
</reference>
<keyword evidence="3" id="KW-1185">Reference proteome</keyword>
<proteinExistence type="predicted"/>
<evidence type="ECO:0000313" key="2">
    <source>
        <dbReference type="EMBL" id="MCD9641628.1"/>
    </source>
</evidence>
<name>A0ABS8V3J4_DATST</name>
<dbReference type="EMBL" id="JACEIK010003414">
    <property type="protein sequence ID" value="MCD9641628.1"/>
    <property type="molecule type" value="Genomic_DNA"/>
</dbReference>
<gene>
    <name evidence="2" type="ORF">HAX54_027943</name>
</gene>
<comment type="caution">
    <text evidence="2">The sequence shown here is derived from an EMBL/GenBank/DDBJ whole genome shotgun (WGS) entry which is preliminary data.</text>
</comment>
<protein>
    <submittedName>
        <fullName evidence="2">Uncharacterized protein</fullName>
    </submittedName>
</protein>